<dbReference type="EnsemblBacteria" id="AAO75509">
    <property type="protein sequence ID" value="AAO75509"/>
    <property type="gene ID" value="BT_0402"/>
</dbReference>
<dbReference type="AlphaFoldDB" id="Q8AAR2"/>
<dbReference type="EMBL" id="AE015928">
    <property type="protein sequence ID" value="AAO75509.1"/>
    <property type="molecule type" value="Genomic_DNA"/>
</dbReference>
<reference evidence="1 2" key="1">
    <citation type="journal article" date="2003" name="Science">
        <title>A genomic view of the human-Bacteroides thetaiotaomicron symbiosis.</title>
        <authorList>
            <person name="Xu J."/>
            <person name="Bjursell M.K."/>
            <person name="Himrod J."/>
            <person name="Deng S."/>
            <person name="Carmichael L.K."/>
            <person name="Chiang H.C."/>
            <person name="Hooper L.V."/>
            <person name="Gordon J.I."/>
        </authorList>
    </citation>
    <scope>NUCLEOTIDE SEQUENCE [LARGE SCALE GENOMIC DNA]</scope>
    <source>
        <strain evidence="2">ATCC 29148 / DSM 2079 / JCM 5827 / CCUG 10774 / NCTC 10582 / VPI-5482 / E50</strain>
    </source>
</reference>
<dbReference type="KEGG" id="bth:BT_0402"/>
<evidence type="ECO:0000313" key="1">
    <source>
        <dbReference type="EMBL" id="AAO75509.1"/>
    </source>
</evidence>
<organism evidence="1 2">
    <name type="scientific">Bacteroides thetaiotaomicron (strain ATCC 29148 / DSM 2079 / JCM 5827 / CCUG 10774 / NCTC 10582 / VPI-5482 / E50)</name>
    <dbReference type="NCBI Taxonomy" id="226186"/>
    <lineage>
        <taxon>Bacteria</taxon>
        <taxon>Pseudomonadati</taxon>
        <taxon>Bacteroidota</taxon>
        <taxon>Bacteroidia</taxon>
        <taxon>Bacteroidales</taxon>
        <taxon>Bacteroidaceae</taxon>
        <taxon>Bacteroides</taxon>
    </lineage>
</organism>
<protein>
    <submittedName>
        <fullName evidence="1">Uncharacterized protein</fullName>
    </submittedName>
</protein>
<dbReference type="STRING" id="226186.BT_0402"/>
<evidence type="ECO:0000313" key="2">
    <source>
        <dbReference type="Proteomes" id="UP000001414"/>
    </source>
</evidence>
<name>Q8AAR2_BACTN</name>
<sequence length="169" mass="19523">MSCYLRLRILMLENRQQIEQSKALCRSSRIRRSAIFIQPAFITNPDTMPVKSTHMGTDFGDGTTMMKNSVPGDIKMIANITKTPLQMTFSKPFYREGNIAARSAAMNHQQLNLSREILIFRTFHADVLQMSRTGRYPDSRNDRRCNCHNELKNILPNLLFHTILIFNSK</sequence>
<dbReference type="InParanoid" id="Q8AAR2"/>
<dbReference type="HOGENOM" id="CLU_1575408_0_0_10"/>
<proteinExistence type="predicted"/>
<dbReference type="PaxDb" id="226186-BT_0402"/>
<accession>Q8AAR2</accession>
<keyword evidence="2" id="KW-1185">Reference proteome</keyword>
<dbReference type="eggNOG" id="ENOG50300Z4">
    <property type="taxonomic scope" value="Bacteria"/>
</dbReference>
<dbReference type="Proteomes" id="UP000001414">
    <property type="component" value="Chromosome"/>
</dbReference>
<reference evidence="1 2" key="2">
    <citation type="journal article" date="2009" name="Proc. Natl. Acad. Sci. U.S.A.">
        <title>Characterizing a model human gut microbiota composed of members of its two dominant bacterial phyla.</title>
        <authorList>
            <person name="Mahowald M.A."/>
            <person name="Rey F.E."/>
            <person name="Seedorf H."/>
            <person name="Turnbaugh P.J."/>
            <person name="Fulton R.S."/>
            <person name="Wollam A."/>
            <person name="Shah N."/>
            <person name="Wang C."/>
            <person name="Magrini V."/>
            <person name="Wilson R.K."/>
            <person name="Cantarel B.L."/>
            <person name="Coutinho P.M."/>
            <person name="Henrissat B."/>
            <person name="Crock L.W."/>
            <person name="Russell A."/>
            <person name="Verberkmoes N.C."/>
            <person name="Hettich R.L."/>
            <person name="Gordon J.I."/>
        </authorList>
    </citation>
    <scope>NUCLEOTIDE SEQUENCE [LARGE SCALE GENOMIC DNA]</scope>
    <source>
        <strain evidence="2">ATCC 29148 / DSM 2079 / JCM 5827 / CCUG 10774 / NCTC 10582 / VPI-5482 / E50</strain>
    </source>
</reference>
<gene>
    <name evidence="1" type="ordered locus">BT_0402</name>
</gene>